<dbReference type="Proteomes" id="UP000887578">
    <property type="component" value="Unplaced"/>
</dbReference>
<name>A0A914QDN6_9BILA</name>
<protein>
    <submittedName>
        <fullName evidence="3">Uncharacterized protein</fullName>
    </submittedName>
</protein>
<feature type="signal peptide" evidence="1">
    <location>
        <begin position="1"/>
        <end position="27"/>
    </location>
</feature>
<keyword evidence="2" id="KW-1185">Reference proteome</keyword>
<organism evidence="2 3">
    <name type="scientific">Panagrolaimus davidi</name>
    <dbReference type="NCBI Taxonomy" id="227884"/>
    <lineage>
        <taxon>Eukaryota</taxon>
        <taxon>Metazoa</taxon>
        <taxon>Ecdysozoa</taxon>
        <taxon>Nematoda</taxon>
        <taxon>Chromadorea</taxon>
        <taxon>Rhabditida</taxon>
        <taxon>Tylenchina</taxon>
        <taxon>Panagrolaimomorpha</taxon>
        <taxon>Panagrolaimoidea</taxon>
        <taxon>Panagrolaimidae</taxon>
        <taxon>Panagrolaimus</taxon>
    </lineage>
</organism>
<evidence type="ECO:0000256" key="1">
    <source>
        <dbReference type="SAM" id="SignalP"/>
    </source>
</evidence>
<evidence type="ECO:0000313" key="2">
    <source>
        <dbReference type="Proteomes" id="UP000887578"/>
    </source>
</evidence>
<dbReference type="WBParaSite" id="PDA_v2.g29758.t1">
    <property type="protein sequence ID" value="PDA_v2.g29758.t1"/>
    <property type="gene ID" value="PDA_v2.g29758"/>
</dbReference>
<feature type="chain" id="PRO_5037225956" evidence="1">
    <location>
        <begin position="28"/>
        <end position="169"/>
    </location>
</feature>
<dbReference type="AlphaFoldDB" id="A0A914QDN6"/>
<proteinExistence type="predicted"/>
<keyword evidence="1" id="KW-0732">Signal</keyword>
<sequence>MKWYLTFFVIHALIVQLISFATKESYAKLTPISFGNTKFHDTQTKTALCITQYKHLKRNTNLTLPPEPKKYDECPYEQFFQDYKNCQTTFERFLKDAREARDNLVSAATAPDDCMSFCGMRNDPTFHFDGEDYIQLTNNRVIMRRNNAISKLKAFSNLKNSKITCITYF</sequence>
<evidence type="ECO:0000313" key="3">
    <source>
        <dbReference type="WBParaSite" id="PDA_v2.g29758.t1"/>
    </source>
</evidence>
<accession>A0A914QDN6</accession>
<reference evidence="3" key="1">
    <citation type="submission" date="2022-11" db="UniProtKB">
        <authorList>
            <consortium name="WormBaseParasite"/>
        </authorList>
    </citation>
    <scope>IDENTIFICATION</scope>
</reference>